<dbReference type="KEGG" id="acru:HHL28_08615"/>
<proteinExistence type="predicted"/>
<feature type="transmembrane region" description="Helical" evidence="2">
    <location>
        <begin position="289"/>
        <end position="314"/>
    </location>
</feature>
<dbReference type="AlphaFoldDB" id="A0A858R6G4"/>
<keyword evidence="4" id="KW-1185">Reference proteome</keyword>
<feature type="transmembrane region" description="Helical" evidence="2">
    <location>
        <begin position="12"/>
        <end position="37"/>
    </location>
</feature>
<protein>
    <submittedName>
        <fullName evidence="3">Uncharacterized protein</fullName>
    </submittedName>
</protein>
<name>A0A858R6G4_9PROT</name>
<gene>
    <name evidence="3" type="ORF">HHL28_08615</name>
</gene>
<evidence type="ECO:0000256" key="1">
    <source>
        <dbReference type="SAM" id="MobiDB-lite"/>
    </source>
</evidence>
<evidence type="ECO:0000313" key="3">
    <source>
        <dbReference type="EMBL" id="QJE73139.1"/>
    </source>
</evidence>
<feature type="transmembrane region" description="Helical" evidence="2">
    <location>
        <begin position="187"/>
        <end position="208"/>
    </location>
</feature>
<keyword evidence="2" id="KW-0812">Transmembrane</keyword>
<accession>A0A858R6G4</accession>
<feature type="region of interest" description="Disordered" evidence="1">
    <location>
        <begin position="367"/>
        <end position="395"/>
    </location>
</feature>
<evidence type="ECO:0000313" key="4">
    <source>
        <dbReference type="Proteomes" id="UP000501891"/>
    </source>
</evidence>
<reference evidence="3" key="1">
    <citation type="submission" date="2020-04" db="EMBL/GenBank/DDBJ databases">
        <title>A desert anoxygenic phototrophic bacterium fixes CO2 using RubisCO under aerobic conditions.</title>
        <authorList>
            <person name="Tang K."/>
        </authorList>
    </citation>
    <scope>NUCLEOTIDE SEQUENCE [LARGE SCALE GENOMIC DNA]</scope>
    <source>
        <strain evidence="3">MIMtkB3</strain>
    </source>
</reference>
<sequence>MSVDLSKIIDVALGLVLVYLVLSIVVTAITESIAAAFKLRAGVLRTALAWLLRTELKAGSGAAPNQGNYAGLADQVLAHPLINNLAQGSDTPSAIPSRVFAISLLDVLHGAQAGAEGATRPPGDPAFTFADAQELVSKLPDGELRKSLGLVLADAQRRAIAAEDAIAAWYDQMMDRVGGWYKRKVHVINLTAGFVLAVAVNASTIHIVEDLWRDDVAREVAVTTAQQTISGPMGGSLCGKADAVATTGGQAQTDAAAAVIQCQTQAAISAYTSVGSLPLGWSQGAPGDATGWVTLVLGWLITGFALSLGAPFWFDLLQKVVKIRTSITGTTNSQPQGGTLPTPVGPTLAMASTPCAAAAIPCPPSAPAAVVDGTPLPDAQPAPCAPQPVQQQQQG</sequence>
<keyword evidence="2" id="KW-1133">Transmembrane helix</keyword>
<organism evidence="3 4">
    <name type="scientific">Aerophototrophica crusticola</name>
    <dbReference type="NCBI Taxonomy" id="1709002"/>
    <lineage>
        <taxon>Bacteria</taxon>
        <taxon>Pseudomonadati</taxon>
        <taxon>Pseudomonadota</taxon>
        <taxon>Alphaproteobacteria</taxon>
        <taxon>Rhodospirillales</taxon>
        <taxon>Rhodospirillaceae</taxon>
        <taxon>Aerophototrophica</taxon>
    </lineage>
</organism>
<evidence type="ECO:0000256" key="2">
    <source>
        <dbReference type="SAM" id="Phobius"/>
    </source>
</evidence>
<keyword evidence="2" id="KW-0472">Membrane</keyword>
<dbReference type="Proteomes" id="UP000501891">
    <property type="component" value="Chromosome"/>
</dbReference>
<dbReference type="EMBL" id="CP051775">
    <property type="protein sequence ID" value="QJE73139.1"/>
    <property type="molecule type" value="Genomic_DNA"/>
</dbReference>